<protein>
    <submittedName>
        <fullName evidence="1">Phospholipid-binding protein</fullName>
    </submittedName>
</protein>
<dbReference type="KEGG" id="cbw:RR42_m0551"/>
<dbReference type="OrthoDB" id="9797506at2"/>
<name>A0A0C4Y732_9BURK</name>
<dbReference type="CDD" id="cd00865">
    <property type="entry name" value="PEBP_bact_arch"/>
    <property type="match status" value="1"/>
</dbReference>
<proteinExistence type="predicted"/>
<keyword evidence="2" id="KW-1185">Reference proteome</keyword>
<dbReference type="RefSeq" id="WP_043343699.1">
    <property type="nucleotide sequence ID" value="NZ_CP010536.1"/>
</dbReference>
<dbReference type="InterPro" id="IPR008914">
    <property type="entry name" value="PEBP"/>
</dbReference>
<dbReference type="Proteomes" id="UP000031843">
    <property type="component" value="Chromosome main"/>
</dbReference>
<accession>A0A0C4Y732</accession>
<dbReference type="Pfam" id="PF01161">
    <property type="entry name" value="PBP"/>
    <property type="match status" value="1"/>
</dbReference>
<dbReference type="STRING" id="68895.RR42_m0551"/>
<dbReference type="EMBL" id="CP010536">
    <property type="protein sequence ID" value="AJG17964.1"/>
    <property type="molecule type" value="Genomic_DNA"/>
</dbReference>
<dbReference type="InterPro" id="IPR005247">
    <property type="entry name" value="YbhB_YbcL/LppC-like"/>
</dbReference>
<sequence>MKLWSKAFSDNGPIPIEFAFGAIDPATHVTLSSNRNPDLHWDEAPAETRSFVLICHDPDVPSRGDDVNQEGREVPASLPRVDFFHWVLVDIPMGLRTISAGTHSDGVIARGKPGPEATGGTAAAGGLRHGLNDYTGWFAGDPDMKGDYYGYDGPCPPWNDSLVHHYVFTVYALDLDRLPLEGTFTGAMVREAIQGHVLAQAACTGTYTLNPKLAGQPAK</sequence>
<evidence type="ECO:0000313" key="1">
    <source>
        <dbReference type="EMBL" id="AJG17964.1"/>
    </source>
</evidence>
<dbReference type="NCBIfam" id="TIGR00481">
    <property type="entry name" value="YbhB/YbcL family Raf kinase inhibitor-like protein"/>
    <property type="match status" value="1"/>
</dbReference>
<dbReference type="AlphaFoldDB" id="A0A0C4Y732"/>
<dbReference type="PANTHER" id="PTHR30289">
    <property type="entry name" value="UNCHARACTERIZED PROTEIN YBCL-RELATED"/>
    <property type="match status" value="1"/>
</dbReference>
<dbReference type="Gene3D" id="3.90.280.10">
    <property type="entry name" value="PEBP-like"/>
    <property type="match status" value="1"/>
</dbReference>
<dbReference type="InterPro" id="IPR036610">
    <property type="entry name" value="PEBP-like_sf"/>
</dbReference>
<reference evidence="1 2" key="1">
    <citation type="journal article" date="2015" name="Genome Announc.">
        <title>Complete Genome Sequence of Cupriavidus basilensis 4G11, Isolated from the Oak Ridge Field Research Center Site.</title>
        <authorList>
            <person name="Ray J."/>
            <person name="Waters R.J."/>
            <person name="Skerker J.M."/>
            <person name="Kuehl J.V."/>
            <person name="Price M.N."/>
            <person name="Huang J."/>
            <person name="Chakraborty R."/>
            <person name="Arkin A.P."/>
            <person name="Deutschbauer A."/>
        </authorList>
    </citation>
    <scope>NUCLEOTIDE SEQUENCE [LARGE SCALE GENOMIC DNA]</scope>
    <source>
        <strain evidence="1">4G11</strain>
    </source>
</reference>
<dbReference type="PANTHER" id="PTHR30289:SF1">
    <property type="entry name" value="PEBP (PHOSPHATIDYLETHANOLAMINE-BINDING PROTEIN) FAMILY PROTEIN"/>
    <property type="match status" value="1"/>
</dbReference>
<gene>
    <name evidence="1" type="ORF">RR42_m0551</name>
</gene>
<organism evidence="1 2">
    <name type="scientific">Cupriavidus basilensis</name>
    <dbReference type="NCBI Taxonomy" id="68895"/>
    <lineage>
        <taxon>Bacteria</taxon>
        <taxon>Pseudomonadati</taxon>
        <taxon>Pseudomonadota</taxon>
        <taxon>Betaproteobacteria</taxon>
        <taxon>Burkholderiales</taxon>
        <taxon>Burkholderiaceae</taxon>
        <taxon>Cupriavidus</taxon>
    </lineage>
</organism>
<dbReference type="SUPFAM" id="SSF49777">
    <property type="entry name" value="PEBP-like"/>
    <property type="match status" value="1"/>
</dbReference>
<evidence type="ECO:0000313" key="2">
    <source>
        <dbReference type="Proteomes" id="UP000031843"/>
    </source>
</evidence>